<dbReference type="Proteomes" id="UP000019063">
    <property type="component" value="Unassembled WGS sequence"/>
</dbReference>
<evidence type="ECO:0000259" key="4">
    <source>
        <dbReference type="PROSITE" id="PS00083"/>
    </source>
</evidence>
<dbReference type="InterPro" id="IPR015889">
    <property type="entry name" value="Intradiol_dOase_core"/>
</dbReference>
<accession>W4HFA5</accession>
<organism evidence="5 6">
    <name type="scientific">Roseivivax marinus</name>
    <dbReference type="NCBI Taxonomy" id="1379903"/>
    <lineage>
        <taxon>Bacteria</taxon>
        <taxon>Pseudomonadati</taxon>
        <taxon>Pseudomonadota</taxon>
        <taxon>Alphaproteobacteria</taxon>
        <taxon>Rhodobacterales</taxon>
        <taxon>Roseobacteraceae</taxon>
        <taxon>Roseivivax</taxon>
    </lineage>
</organism>
<dbReference type="InterPro" id="IPR000627">
    <property type="entry name" value="Intradiol_dOase_C"/>
</dbReference>
<dbReference type="STRING" id="1379903.ATO8_17215"/>
<keyword evidence="6" id="KW-1185">Reference proteome</keyword>
<dbReference type="PATRIC" id="fig|1317118.6.peg.3543"/>
<evidence type="ECO:0000313" key="5">
    <source>
        <dbReference type="EMBL" id="ETW11432.1"/>
    </source>
</evidence>
<dbReference type="RefSeq" id="WP_043846320.1">
    <property type="nucleotide sequence ID" value="NZ_AQQW01000012.1"/>
</dbReference>
<dbReference type="InterPro" id="IPR050770">
    <property type="entry name" value="Intradiol_RC_Dioxygenase"/>
</dbReference>
<feature type="domain" description="Intradiol ring-cleavage dioxygenases" evidence="4">
    <location>
        <begin position="52"/>
        <end position="80"/>
    </location>
</feature>
<dbReference type="eggNOG" id="COG3485">
    <property type="taxonomic scope" value="Bacteria"/>
</dbReference>
<dbReference type="Gene3D" id="2.60.130.10">
    <property type="entry name" value="Aromatic compound dioxygenase"/>
    <property type="match status" value="1"/>
</dbReference>
<name>W4HFA5_9RHOB</name>
<dbReference type="PANTHER" id="PTHR33711">
    <property type="entry name" value="DIOXYGENASE, PUTATIVE (AFU_ORTHOLOGUE AFUA_2G02910)-RELATED"/>
    <property type="match status" value="1"/>
</dbReference>
<protein>
    <submittedName>
        <fullName evidence="5">Protocatechuate 3,4-dioxygenase, alpha subunit</fullName>
    </submittedName>
</protein>
<dbReference type="GO" id="GO:0018578">
    <property type="term" value="F:protocatechuate 3,4-dioxygenase activity"/>
    <property type="evidence" value="ECO:0007669"/>
    <property type="project" value="InterPro"/>
</dbReference>
<dbReference type="PANTHER" id="PTHR33711:SF9">
    <property type="entry name" value="PROTOCATECHUATE 3,4-DIOXYGENASE ALPHA CHAIN"/>
    <property type="match status" value="1"/>
</dbReference>
<evidence type="ECO:0000256" key="2">
    <source>
        <dbReference type="ARBA" id="ARBA00022964"/>
    </source>
</evidence>
<proteinExistence type="inferred from homology"/>
<dbReference type="SUPFAM" id="SSF49482">
    <property type="entry name" value="Aromatic compound dioxygenase"/>
    <property type="match status" value="1"/>
</dbReference>
<evidence type="ECO:0000256" key="3">
    <source>
        <dbReference type="ARBA" id="ARBA00023002"/>
    </source>
</evidence>
<dbReference type="GO" id="GO:0008199">
    <property type="term" value="F:ferric iron binding"/>
    <property type="evidence" value="ECO:0007669"/>
    <property type="project" value="InterPro"/>
</dbReference>
<dbReference type="Pfam" id="PF00775">
    <property type="entry name" value="Dioxygenase_C"/>
    <property type="match status" value="1"/>
</dbReference>
<reference evidence="5 6" key="1">
    <citation type="journal article" date="2014" name="Antonie Van Leeuwenhoek">
        <title>Roseivivax atlanticus sp. nov., isolated from surface seawater of the Atlantic Ocean.</title>
        <authorList>
            <person name="Li G."/>
            <person name="Lai Q."/>
            <person name="Liu X."/>
            <person name="Sun F."/>
            <person name="Shao Z."/>
        </authorList>
    </citation>
    <scope>NUCLEOTIDE SEQUENCE [LARGE SCALE GENOMIC DNA]</scope>
    <source>
        <strain evidence="5 6">22II-s10s</strain>
    </source>
</reference>
<dbReference type="PROSITE" id="PS00083">
    <property type="entry name" value="INTRADIOL_DIOXYGENAS"/>
    <property type="match status" value="1"/>
</dbReference>
<evidence type="ECO:0000313" key="6">
    <source>
        <dbReference type="Proteomes" id="UP000019063"/>
    </source>
</evidence>
<dbReference type="InterPro" id="IPR012786">
    <property type="entry name" value="Protocat_dOase_a"/>
</dbReference>
<sequence>MPLPYPIETPSQTAGPFLHIGLMPDIAGHERHPAPYGREIVGADTPGPRIEITGRVLDGTGTPVRDMLVEVWQADGAGIYNHPEDPRVADVAAGFAGFGRYATDFDDGSFRIETIKPGAVPGRHGRPQAPHLNIWLAARGVNIGLSTRLYFDDESEANAADPVLSMIEQAERRRTLIAVAEGDGRYRFDIRLQGEGETVFLDI</sequence>
<keyword evidence="2 5" id="KW-0223">Dioxygenase</keyword>
<comment type="similarity">
    <text evidence="1">Belongs to the intradiol ring-cleavage dioxygenase family.</text>
</comment>
<keyword evidence="3" id="KW-0560">Oxidoreductase</keyword>
<dbReference type="EMBL" id="AQQW01000012">
    <property type="protein sequence ID" value="ETW11432.1"/>
    <property type="molecule type" value="Genomic_DNA"/>
</dbReference>
<gene>
    <name evidence="5" type="ORF">ATO8_17215</name>
</gene>
<comment type="caution">
    <text evidence="5">The sequence shown here is derived from an EMBL/GenBank/DDBJ whole genome shotgun (WGS) entry which is preliminary data.</text>
</comment>
<dbReference type="NCBIfam" id="TIGR02423">
    <property type="entry name" value="protocat_alph"/>
    <property type="match status" value="1"/>
</dbReference>
<evidence type="ECO:0000256" key="1">
    <source>
        <dbReference type="ARBA" id="ARBA00007825"/>
    </source>
</evidence>
<dbReference type="AlphaFoldDB" id="W4HFA5"/>
<dbReference type="CDD" id="cd03463">
    <property type="entry name" value="3_4-PCD_alpha"/>
    <property type="match status" value="1"/>
</dbReference>